<sequence length="264" mass="29287">MDLHLTNKLALITGSTKGIGKAIAIEMAREGTDVIINGRNEAEVTKVVKEIQTMFPDTHPQAGTADISIESQRATLLEKFPKVDILVNNMGIFEPMEYWDIDDATWEKFFTVNVLSGNALAKAYLPKMLAQDFGRIIFIASEEAVMPSGEMPQYSMTKTMNLSLAKSLSNLTVGTHVTVNTVMPGSTLTEGVEKMLEDMYADSDIPKEDWEKDFMKNHRSRSQIQRLIRPEEIGRFVTFVASPDSSSFSGEALRIDGGLVPTIF</sequence>
<dbReference type="PANTHER" id="PTHR42879">
    <property type="entry name" value="3-OXOACYL-(ACYL-CARRIER-PROTEIN) REDUCTASE"/>
    <property type="match status" value="1"/>
</dbReference>
<dbReference type="EMBL" id="AEBR01000054">
    <property type="protein sequence ID" value="EFM82675.1"/>
    <property type="molecule type" value="Genomic_DNA"/>
</dbReference>
<dbReference type="HOGENOM" id="CLU_010194_1_2_9"/>
<comment type="caution">
    <text evidence="2">The sequence shown here is derived from an EMBL/GenBank/DDBJ whole genome shotgun (WGS) entry which is preliminary data.</text>
</comment>
<dbReference type="PANTHER" id="PTHR42879:SF6">
    <property type="entry name" value="NADPH-DEPENDENT REDUCTASE BACG"/>
    <property type="match status" value="1"/>
</dbReference>
<dbReference type="SUPFAM" id="SSF51735">
    <property type="entry name" value="NAD(P)-binding Rossmann-fold domains"/>
    <property type="match status" value="1"/>
</dbReference>
<name>A0A125W5Q9_ENTFL</name>
<accession>A0A125W5Q9</accession>
<protein>
    <submittedName>
        <fullName evidence="2">Oxidoreductase, short chain dehydrogenase/reductase family protein</fullName>
    </submittedName>
</protein>
<evidence type="ECO:0000313" key="2">
    <source>
        <dbReference type="EMBL" id="EFM82675.1"/>
    </source>
</evidence>
<evidence type="ECO:0000313" key="3">
    <source>
        <dbReference type="Proteomes" id="UP000004846"/>
    </source>
</evidence>
<proteinExistence type="inferred from homology"/>
<reference evidence="2 3" key="1">
    <citation type="submission" date="2010-07" db="EMBL/GenBank/DDBJ databases">
        <authorList>
            <person name="Sid Ahmed O."/>
        </authorList>
    </citation>
    <scope>NUCLEOTIDE SEQUENCE [LARGE SCALE GENOMIC DNA]</scope>
    <source>
        <strain evidence="2 3">TX4248</strain>
    </source>
</reference>
<organism evidence="2 3">
    <name type="scientific">Enterococcus faecalis TX4248</name>
    <dbReference type="NCBI Taxonomy" id="749495"/>
    <lineage>
        <taxon>Bacteria</taxon>
        <taxon>Bacillati</taxon>
        <taxon>Bacillota</taxon>
        <taxon>Bacilli</taxon>
        <taxon>Lactobacillales</taxon>
        <taxon>Enterococcaceae</taxon>
        <taxon>Enterococcus</taxon>
    </lineage>
</organism>
<dbReference type="InterPro" id="IPR050259">
    <property type="entry name" value="SDR"/>
</dbReference>
<dbReference type="AlphaFoldDB" id="A0A125W5Q9"/>
<dbReference type="Proteomes" id="UP000004846">
    <property type="component" value="Unassembled WGS sequence"/>
</dbReference>
<dbReference type="RefSeq" id="WP_002364009.1">
    <property type="nucleotide sequence ID" value="NZ_GL454455.1"/>
</dbReference>
<dbReference type="Gene3D" id="3.40.50.720">
    <property type="entry name" value="NAD(P)-binding Rossmann-like Domain"/>
    <property type="match status" value="1"/>
</dbReference>
<dbReference type="CDD" id="cd05233">
    <property type="entry name" value="SDR_c"/>
    <property type="match status" value="1"/>
</dbReference>
<dbReference type="InterPro" id="IPR002347">
    <property type="entry name" value="SDR_fam"/>
</dbReference>
<dbReference type="Pfam" id="PF00106">
    <property type="entry name" value="adh_short"/>
    <property type="match status" value="1"/>
</dbReference>
<comment type="similarity">
    <text evidence="1">Belongs to the short-chain dehydrogenases/reductases (SDR) family.</text>
</comment>
<dbReference type="PRINTS" id="PR00081">
    <property type="entry name" value="GDHRDH"/>
</dbReference>
<dbReference type="InterPro" id="IPR036291">
    <property type="entry name" value="NAD(P)-bd_dom_sf"/>
</dbReference>
<evidence type="ECO:0000256" key="1">
    <source>
        <dbReference type="ARBA" id="ARBA00006484"/>
    </source>
</evidence>
<gene>
    <name evidence="2" type="ORF">HMPREF9498_01612</name>
</gene>